<evidence type="ECO:0000313" key="3">
    <source>
        <dbReference type="Proteomes" id="UP000029558"/>
    </source>
</evidence>
<gene>
    <name evidence="2" type="ORF">KU39_1760</name>
</gene>
<dbReference type="InterPro" id="IPR025668">
    <property type="entry name" value="Tnp_DDE_dom"/>
</dbReference>
<dbReference type="EMBL" id="CP012508">
    <property type="protein sequence ID" value="ALB22940.1"/>
    <property type="molecule type" value="Genomic_DNA"/>
</dbReference>
<dbReference type="Proteomes" id="UP000029558">
    <property type="component" value="Chromosome"/>
</dbReference>
<evidence type="ECO:0000259" key="1">
    <source>
        <dbReference type="Pfam" id="PF13612"/>
    </source>
</evidence>
<dbReference type="AlphaFoldDB" id="A0AAC8VI58"/>
<dbReference type="Pfam" id="PF13612">
    <property type="entry name" value="DDE_Tnp_1_3"/>
    <property type="match status" value="1"/>
</dbReference>
<name>A0AAC8VI58_PISSA</name>
<accession>A0AAC8VI58</accession>
<organism evidence="2 3">
    <name type="scientific">Piscirickettsia salmonis</name>
    <dbReference type="NCBI Taxonomy" id="1238"/>
    <lineage>
        <taxon>Bacteria</taxon>
        <taxon>Pseudomonadati</taxon>
        <taxon>Pseudomonadota</taxon>
        <taxon>Gammaproteobacteria</taxon>
        <taxon>Thiotrichales</taxon>
        <taxon>Piscirickettsiaceae</taxon>
        <taxon>Piscirickettsia</taxon>
    </lineage>
</organism>
<reference evidence="2 3" key="1">
    <citation type="journal article" date="2014" name="Genome Announc.">
        <title>Comparative Genome Analysis of Two Isolates of the Fish Pathogen Piscirickettsia salmonis from Different Hosts Reveals Major Differences in Virulence-Associated Secretion Systems.</title>
        <authorList>
            <person name="Bohle H."/>
            <person name="Henriquez P."/>
            <person name="Grothusen H."/>
            <person name="Navas E."/>
            <person name="Sandoval A."/>
            <person name="Bustamante F."/>
            <person name="Bustos P."/>
            <person name="Mancilla M."/>
        </authorList>
    </citation>
    <scope>NUCLEOTIDE SEQUENCE [LARGE SCALE GENOMIC DNA]</scope>
    <source>
        <strain evidence="3">B1-32597</strain>
    </source>
</reference>
<protein>
    <submittedName>
        <fullName evidence="2">Transposase</fullName>
    </submittedName>
</protein>
<sequence length="139" mass="15926">MECADSRHATLCDADSRGFIVVAFCSAILHHWMCKIPTEVATLTSQDLFNRLYEKGLQLITKIRKNMKNKLMPIIDKILLRKRGVIESVFDQLKNISQIEHSRHRSVNNFMVNILAGLAAYCLQEKKPSLNIQRNLLTS</sequence>
<evidence type="ECO:0000313" key="2">
    <source>
        <dbReference type="EMBL" id="ALB22940.1"/>
    </source>
</evidence>
<proteinExistence type="predicted"/>
<feature type="domain" description="Transposase DDE" evidence="1">
    <location>
        <begin position="44"/>
        <end position="107"/>
    </location>
</feature>